<evidence type="ECO:0008006" key="3">
    <source>
        <dbReference type="Google" id="ProtNLM"/>
    </source>
</evidence>
<comment type="caution">
    <text evidence="1">The sequence shown here is derived from an EMBL/GenBank/DDBJ whole genome shotgun (WGS) entry which is preliminary data.</text>
</comment>
<proteinExistence type="predicted"/>
<accession>A0ABT1JES4</accession>
<dbReference type="EMBL" id="AUBJ02000001">
    <property type="protein sequence ID" value="MCP2331000.1"/>
    <property type="molecule type" value="Genomic_DNA"/>
</dbReference>
<gene>
    <name evidence="1" type="ORF">G443_001270</name>
</gene>
<organism evidence="1 2">
    <name type="scientific">Actinoalloteichus caeruleus DSM 43889</name>
    <dbReference type="NCBI Taxonomy" id="1120930"/>
    <lineage>
        <taxon>Bacteria</taxon>
        <taxon>Bacillati</taxon>
        <taxon>Actinomycetota</taxon>
        <taxon>Actinomycetes</taxon>
        <taxon>Pseudonocardiales</taxon>
        <taxon>Pseudonocardiaceae</taxon>
        <taxon>Actinoalloteichus</taxon>
        <taxon>Actinoalloteichus cyanogriseus</taxon>
    </lineage>
</organism>
<dbReference type="RefSeq" id="WP_026420412.1">
    <property type="nucleotide sequence ID" value="NZ_AUBJ02000001.1"/>
</dbReference>
<evidence type="ECO:0000313" key="2">
    <source>
        <dbReference type="Proteomes" id="UP000791080"/>
    </source>
</evidence>
<sequence length="66" mass="6825">MTTATAAMETEAEPGLADLDLDIQLEVTGGADATFRPEMFTFVTCETTGTSGTSCNLTNGCNPPCC</sequence>
<dbReference type="Proteomes" id="UP000791080">
    <property type="component" value="Unassembled WGS sequence"/>
</dbReference>
<protein>
    <recommendedName>
        <fullName evidence="3">FxLD family lantipeptide</fullName>
    </recommendedName>
</protein>
<name>A0ABT1JES4_ACTCY</name>
<reference evidence="1 2" key="2">
    <citation type="submission" date="2022-06" db="EMBL/GenBank/DDBJ databases">
        <title>Genomic Encyclopedia of Type Strains, Phase I: the one thousand microbial genomes (KMG-I) project.</title>
        <authorList>
            <person name="Kyrpides N."/>
        </authorList>
    </citation>
    <scope>NUCLEOTIDE SEQUENCE [LARGE SCALE GENOMIC DNA]</scope>
    <source>
        <strain evidence="1 2">DSM 43889</strain>
    </source>
</reference>
<reference evidence="1 2" key="1">
    <citation type="submission" date="2013-07" db="EMBL/GenBank/DDBJ databases">
        <authorList>
            <consortium name="DOE Joint Genome Institute"/>
            <person name="Reeve W."/>
            <person name="Huntemann M."/>
            <person name="Han J."/>
            <person name="Chen A."/>
            <person name="Kyrpides N."/>
            <person name="Mavromatis K."/>
            <person name="Markowitz V."/>
            <person name="Palaniappan K."/>
            <person name="Ivanova N."/>
            <person name="Schaumberg A."/>
            <person name="Pati A."/>
            <person name="Liolios K."/>
            <person name="Nordberg H.P."/>
            <person name="Cantor M.N."/>
            <person name="Hua S.X."/>
            <person name="Woyke T."/>
        </authorList>
    </citation>
    <scope>NUCLEOTIDE SEQUENCE [LARGE SCALE GENOMIC DNA]</scope>
    <source>
        <strain evidence="1 2">DSM 43889</strain>
    </source>
</reference>
<evidence type="ECO:0000313" key="1">
    <source>
        <dbReference type="EMBL" id="MCP2331000.1"/>
    </source>
</evidence>
<keyword evidence="2" id="KW-1185">Reference proteome</keyword>